<dbReference type="KEGG" id="hgr:DW355_10155"/>
<dbReference type="InterPro" id="IPR017927">
    <property type="entry name" value="FAD-bd_FR_type"/>
</dbReference>
<dbReference type="SUPFAM" id="SSF63380">
    <property type="entry name" value="Riboflavin synthase domain-like"/>
    <property type="match status" value="1"/>
</dbReference>
<reference evidence="2 3" key="1">
    <citation type="submission" date="2018-07" db="EMBL/GenBank/DDBJ databases">
        <title>Exploring interactions and the metabolic potential of the ultra-small soil bacteria Hylemonella gracilis.</title>
        <authorList>
            <person name="Tyc O."/>
            <person name="Kulkarni P."/>
            <person name="Gawehns F."/>
            <person name="Hundscheid M."/>
            <person name="Zweers H."/>
            <person name="Garbeva P."/>
        </authorList>
    </citation>
    <scope>NUCLEOTIDE SEQUENCE [LARGE SCALE GENOMIC DNA]</scope>
    <source>
        <strain evidence="2 3">NS1</strain>
    </source>
</reference>
<dbReference type="InterPro" id="IPR039374">
    <property type="entry name" value="SIP_fam"/>
</dbReference>
<dbReference type="GO" id="GO:0016491">
    <property type="term" value="F:oxidoreductase activity"/>
    <property type="evidence" value="ECO:0007669"/>
    <property type="project" value="InterPro"/>
</dbReference>
<dbReference type="InterPro" id="IPR017938">
    <property type="entry name" value="Riboflavin_synthase-like_b-brl"/>
</dbReference>
<dbReference type="AlphaFoldDB" id="A0A4P6ULT4"/>
<dbReference type="Pfam" id="PF08021">
    <property type="entry name" value="FAD_binding_9"/>
    <property type="match status" value="1"/>
</dbReference>
<dbReference type="InterPro" id="IPR039261">
    <property type="entry name" value="FNR_nucleotide-bd"/>
</dbReference>
<dbReference type="Proteomes" id="UP000292939">
    <property type="component" value="Chromosome"/>
</dbReference>
<proteinExistence type="predicted"/>
<evidence type="ECO:0000313" key="2">
    <source>
        <dbReference type="EMBL" id="QBK05085.1"/>
    </source>
</evidence>
<evidence type="ECO:0000259" key="1">
    <source>
        <dbReference type="PROSITE" id="PS51384"/>
    </source>
</evidence>
<dbReference type="PROSITE" id="PS51384">
    <property type="entry name" value="FAD_FR"/>
    <property type="match status" value="1"/>
</dbReference>
<dbReference type="PANTHER" id="PTHR30157">
    <property type="entry name" value="FERRIC REDUCTASE, NADPH-DEPENDENT"/>
    <property type="match status" value="1"/>
</dbReference>
<accession>A0A4P6ULT4</accession>
<dbReference type="RefSeq" id="WP_131279823.1">
    <property type="nucleotide sequence ID" value="NZ_CP031395.1"/>
</dbReference>
<protein>
    <submittedName>
        <fullName evidence="2">Siderophore-interacting protein</fullName>
    </submittedName>
</protein>
<name>A0A4P6ULT4_9BURK</name>
<organism evidence="2 3">
    <name type="scientific">Hylemonella gracilis</name>
    <dbReference type="NCBI Taxonomy" id="80880"/>
    <lineage>
        <taxon>Bacteria</taxon>
        <taxon>Pseudomonadati</taxon>
        <taxon>Pseudomonadota</taxon>
        <taxon>Betaproteobacteria</taxon>
        <taxon>Burkholderiales</taxon>
        <taxon>Comamonadaceae</taxon>
        <taxon>Hylemonella</taxon>
    </lineage>
</organism>
<dbReference type="EMBL" id="CP031395">
    <property type="protein sequence ID" value="QBK05085.1"/>
    <property type="molecule type" value="Genomic_DNA"/>
</dbReference>
<dbReference type="InterPro" id="IPR013113">
    <property type="entry name" value="SIP_FAD-bd"/>
</dbReference>
<gene>
    <name evidence="2" type="ORF">DW355_10155</name>
</gene>
<dbReference type="PANTHER" id="PTHR30157:SF0">
    <property type="entry name" value="NADPH-DEPENDENT FERRIC-CHELATE REDUCTASE"/>
    <property type="match status" value="1"/>
</dbReference>
<dbReference type="OrthoDB" id="9814826at2"/>
<dbReference type="Gene3D" id="2.40.30.10">
    <property type="entry name" value="Translation factors"/>
    <property type="match status" value="1"/>
</dbReference>
<feature type="domain" description="FAD-binding FR-type" evidence="1">
    <location>
        <begin position="15"/>
        <end position="114"/>
    </location>
</feature>
<evidence type="ECO:0000313" key="3">
    <source>
        <dbReference type="Proteomes" id="UP000292939"/>
    </source>
</evidence>
<dbReference type="Gene3D" id="3.40.50.80">
    <property type="entry name" value="Nucleotide-binding domain of ferredoxin-NADP reductase (FNR) module"/>
    <property type="match status" value="1"/>
</dbReference>
<sequence>MATPKQLITQILGRLLFEDGHVTRVQTPALAYRRITLEIPAWRGKRFEPGSNFRIAQPGPELRTYTLLSLDSATGQAETLLHLHGQGPGSAWGSTVRAGDAVQVFGPEPSRRAARLAEGRVRTAVFGDETSFGIALMAQSFADSLAVFEVSDVAAAQTVLATLGLERAVLIERQRDGAHLPRTAEALRAALRQLSGMSPGLSETIELVLTGQAQSIQTVRAQLRAAGIDATQTVKPHWAVGKTGLD</sequence>